<dbReference type="InterPro" id="IPR029058">
    <property type="entry name" value="AB_hydrolase_fold"/>
</dbReference>
<dbReference type="eggNOG" id="COG2267">
    <property type="taxonomic scope" value="Bacteria"/>
</dbReference>
<proteinExistence type="predicted"/>
<evidence type="ECO:0000259" key="1">
    <source>
        <dbReference type="Pfam" id="PF00561"/>
    </source>
</evidence>
<dbReference type="SUPFAM" id="SSF53474">
    <property type="entry name" value="alpha/beta-Hydrolases"/>
    <property type="match status" value="1"/>
</dbReference>
<dbReference type="RefSeq" id="WP_038547032.1">
    <property type="nucleotide sequence ID" value="NZ_HG938355.1"/>
</dbReference>
<dbReference type="Pfam" id="PF00561">
    <property type="entry name" value="Abhydrolase_1"/>
    <property type="match status" value="1"/>
</dbReference>
<dbReference type="GO" id="GO:0016787">
    <property type="term" value="F:hydrolase activity"/>
    <property type="evidence" value="ECO:0007669"/>
    <property type="project" value="UniProtKB-KW"/>
</dbReference>
<dbReference type="PATRIC" id="fig|1028801.3.peg.3924"/>
<name>A0A068TCD0_NEOGA</name>
<dbReference type="PANTHER" id="PTHR43194">
    <property type="entry name" value="HYDROLASE ALPHA/BETA FOLD FAMILY"/>
    <property type="match status" value="1"/>
</dbReference>
<reference evidence="3" key="1">
    <citation type="journal article" date="2014" name="BMC Genomics">
        <title>Genome sequencing of two Neorhizobium galegae strains reveals a noeT gene responsible for the unusual acetylation of the nodulation factors.</title>
        <authorList>
            <person name="Osterman J."/>
            <person name="Marsh J."/>
            <person name="Laine P.K."/>
            <person name="Zeng Z."/>
            <person name="Alatalo E."/>
            <person name="Sullivan J.T."/>
            <person name="Young J.P."/>
            <person name="Thomas-Oates J."/>
            <person name="Paulin L."/>
            <person name="Lindstrom K."/>
        </authorList>
    </citation>
    <scope>NUCLEOTIDE SEQUENCE [LARGE SCALE GENOMIC DNA]</scope>
    <source>
        <strain evidence="3">HAMBI 1141</strain>
    </source>
</reference>
<organism evidence="2 3">
    <name type="scientific">Neorhizobium galegae bv. officinalis bv. officinalis str. HAMBI 1141</name>
    <dbReference type="NCBI Taxonomy" id="1028801"/>
    <lineage>
        <taxon>Bacteria</taxon>
        <taxon>Pseudomonadati</taxon>
        <taxon>Pseudomonadota</taxon>
        <taxon>Alphaproteobacteria</taxon>
        <taxon>Hyphomicrobiales</taxon>
        <taxon>Rhizobiaceae</taxon>
        <taxon>Rhizobium/Agrobacterium group</taxon>
        <taxon>Neorhizobium</taxon>
    </lineage>
</organism>
<protein>
    <submittedName>
        <fullName evidence="2">Alpha/beta hydrolase fold protein</fullName>
    </submittedName>
</protein>
<accession>A0A068TCD0</accession>
<evidence type="ECO:0000313" key="2">
    <source>
        <dbReference type="EMBL" id="CDN56177.1"/>
    </source>
</evidence>
<keyword evidence="2" id="KW-0378">Hydrolase</keyword>
<dbReference type="KEGG" id="ngl:RG1141_CH38500"/>
<dbReference type="Proteomes" id="UP000028186">
    <property type="component" value="Chromosome I"/>
</dbReference>
<dbReference type="InterPro" id="IPR050228">
    <property type="entry name" value="Carboxylesterase_BioH"/>
</dbReference>
<gene>
    <name evidence="2" type="ORF">RG1141_CH38500</name>
</gene>
<feature type="domain" description="AB hydrolase-1" evidence="1">
    <location>
        <begin position="58"/>
        <end position="334"/>
    </location>
</feature>
<dbReference type="AlphaFoldDB" id="A0A068TCD0"/>
<dbReference type="HOGENOM" id="CLU_067539_0_0_5"/>
<evidence type="ECO:0000313" key="3">
    <source>
        <dbReference type="Proteomes" id="UP000028186"/>
    </source>
</evidence>
<dbReference type="EMBL" id="HG938355">
    <property type="protein sequence ID" value="CDN56177.1"/>
    <property type="molecule type" value="Genomic_DNA"/>
</dbReference>
<sequence>MNIMFSSEVIVTLALAGIIGTAASADIERTDRFVELAGGERLLVREVKRRVDVPGRSAVLLVHGARVPGPASFDLPVEGGSLAADLAAEGHKIYILDLRGYGASNRPPGMDGPPEGGAPLARTADAVADIGAAVDAISGWSGDDRVSLVGWATGGHWVGAYASENPKKVERAILYNTLYGGSDEHPTLGRGSPLDDKESPGTFDTAAFGAYRLNTRESLFTAWDKSIPAADKSQWRDPSLAKAYGDAALASDPTTSARNPPSFRAPSGAMADSFELALDRRQWDASALSMPVLVIRSQLDFWSRSADAETIAREAPNAQLVTIPNATHFVHLDRDRAGRAAFMSALLRFLRT</sequence>
<dbReference type="InterPro" id="IPR000073">
    <property type="entry name" value="AB_hydrolase_1"/>
</dbReference>
<dbReference type="PANTHER" id="PTHR43194:SF2">
    <property type="entry name" value="PEROXISOMAL MEMBRANE PROTEIN LPX1"/>
    <property type="match status" value="1"/>
</dbReference>
<dbReference type="Gene3D" id="3.40.50.1820">
    <property type="entry name" value="alpha/beta hydrolase"/>
    <property type="match status" value="1"/>
</dbReference>